<name>A0A812UL40_9DINO</name>
<reference evidence="1" key="1">
    <citation type="submission" date="2021-02" db="EMBL/GenBank/DDBJ databases">
        <authorList>
            <person name="Dougan E. K."/>
            <person name="Rhodes N."/>
            <person name="Thang M."/>
            <person name="Chan C."/>
        </authorList>
    </citation>
    <scope>NUCLEOTIDE SEQUENCE</scope>
</reference>
<dbReference type="AlphaFoldDB" id="A0A812UL40"/>
<keyword evidence="2" id="KW-1185">Reference proteome</keyword>
<evidence type="ECO:0000313" key="1">
    <source>
        <dbReference type="EMBL" id="CAE7575886.1"/>
    </source>
</evidence>
<dbReference type="InterPro" id="IPR036028">
    <property type="entry name" value="SH3-like_dom_sf"/>
</dbReference>
<protein>
    <recommendedName>
        <fullName evidence="3">SH3 domain-containing protein</fullName>
    </recommendedName>
</protein>
<organism evidence="1 2">
    <name type="scientific">Symbiodinium natans</name>
    <dbReference type="NCBI Taxonomy" id="878477"/>
    <lineage>
        <taxon>Eukaryota</taxon>
        <taxon>Sar</taxon>
        <taxon>Alveolata</taxon>
        <taxon>Dinophyceae</taxon>
        <taxon>Suessiales</taxon>
        <taxon>Symbiodiniaceae</taxon>
        <taxon>Symbiodinium</taxon>
    </lineage>
</organism>
<evidence type="ECO:0000313" key="2">
    <source>
        <dbReference type="Proteomes" id="UP000604046"/>
    </source>
</evidence>
<dbReference type="Proteomes" id="UP000604046">
    <property type="component" value="Unassembled WGS sequence"/>
</dbReference>
<comment type="caution">
    <text evidence="1">The sequence shown here is derived from an EMBL/GenBank/DDBJ whole genome shotgun (WGS) entry which is preliminary data.</text>
</comment>
<evidence type="ECO:0008006" key="3">
    <source>
        <dbReference type="Google" id="ProtNLM"/>
    </source>
</evidence>
<accession>A0A812UL40</accession>
<dbReference type="SUPFAM" id="SSF50044">
    <property type="entry name" value="SH3-domain"/>
    <property type="match status" value="1"/>
</dbReference>
<dbReference type="EMBL" id="CAJNDS010002731">
    <property type="protein sequence ID" value="CAE7575886.1"/>
    <property type="molecule type" value="Genomic_DNA"/>
</dbReference>
<gene>
    <name evidence="1" type="ORF">SNAT2548_LOCUS32847</name>
</gene>
<proteinExistence type="predicted"/>
<sequence length="278" mass="30371">MRNARTPSATQEFVAQVFASGLCFRPAMTSSHKIPADTTQLAGEQVREQAPAPTLRADAPEFVPLAPGTWQQEGLQNNAFQSAASQARERACVLEAVAFQEAQLRLELESAQQALMESNWRAGQAAVRAGAQAAAIADRDARLATVERQHAERLELLSGEVMELKSENATLQRDAALQRAAASQRAEVQGGRNQLVSEEELNALPTFIATRNCRPRGEHQLQLDVGETVLLEWEDEADGPTGGYWAYGHKLQTGYIPRFRLEPCRPRGYSSSSASTSL</sequence>